<reference evidence="2 3" key="1">
    <citation type="submission" date="2020-08" db="EMBL/GenBank/DDBJ databases">
        <authorList>
            <person name="Koutsovoulos G."/>
            <person name="Danchin GJ E."/>
        </authorList>
    </citation>
    <scope>NUCLEOTIDE SEQUENCE [LARGE SCALE GENOMIC DNA]</scope>
</reference>
<dbReference type="AlphaFoldDB" id="A0A6V7WM65"/>
<dbReference type="Proteomes" id="UP000580250">
    <property type="component" value="Unassembled WGS sequence"/>
</dbReference>
<gene>
    <name evidence="2" type="ORF">MENT_LOCUS40743</name>
</gene>
<sequence>MKKKEKAKKSTATNVSEDVNFQPEWPHTEEFNFQPETESLYTAAYQTPQYFHGEGKERVNPLKENSKIKK</sequence>
<protein>
    <submittedName>
        <fullName evidence="2">Uncharacterized protein</fullName>
    </submittedName>
</protein>
<accession>A0A6V7WM65</accession>
<name>A0A6V7WM65_MELEN</name>
<evidence type="ECO:0000256" key="1">
    <source>
        <dbReference type="SAM" id="MobiDB-lite"/>
    </source>
</evidence>
<feature type="region of interest" description="Disordered" evidence="1">
    <location>
        <begin position="51"/>
        <end position="70"/>
    </location>
</feature>
<feature type="compositionally biased region" description="Basic and acidic residues" evidence="1">
    <location>
        <begin position="53"/>
        <end position="70"/>
    </location>
</feature>
<proteinExistence type="predicted"/>
<feature type="region of interest" description="Disordered" evidence="1">
    <location>
        <begin position="1"/>
        <end position="27"/>
    </location>
</feature>
<evidence type="ECO:0000313" key="2">
    <source>
        <dbReference type="EMBL" id="CAD2188114.1"/>
    </source>
</evidence>
<organism evidence="2 3">
    <name type="scientific">Meloidogyne enterolobii</name>
    <name type="common">Root-knot nematode worm</name>
    <name type="synonym">Meloidogyne mayaguensis</name>
    <dbReference type="NCBI Taxonomy" id="390850"/>
    <lineage>
        <taxon>Eukaryota</taxon>
        <taxon>Metazoa</taxon>
        <taxon>Ecdysozoa</taxon>
        <taxon>Nematoda</taxon>
        <taxon>Chromadorea</taxon>
        <taxon>Rhabditida</taxon>
        <taxon>Tylenchina</taxon>
        <taxon>Tylenchomorpha</taxon>
        <taxon>Tylenchoidea</taxon>
        <taxon>Meloidogynidae</taxon>
        <taxon>Meloidogyninae</taxon>
        <taxon>Meloidogyne</taxon>
    </lineage>
</organism>
<dbReference type="EMBL" id="CAJEWN010000674">
    <property type="protein sequence ID" value="CAD2188114.1"/>
    <property type="molecule type" value="Genomic_DNA"/>
</dbReference>
<comment type="caution">
    <text evidence="2">The sequence shown here is derived from an EMBL/GenBank/DDBJ whole genome shotgun (WGS) entry which is preliminary data.</text>
</comment>
<feature type="compositionally biased region" description="Polar residues" evidence="1">
    <location>
        <begin position="10"/>
        <end position="19"/>
    </location>
</feature>
<evidence type="ECO:0000313" key="3">
    <source>
        <dbReference type="Proteomes" id="UP000580250"/>
    </source>
</evidence>